<feature type="disulfide bond" evidence="13">
    <location>
        <begin position="29"/>
        <end position="127"/>
    </location>
</feature>
<organism evidence="16 17">
    <name type="scientific">Merluccius polli</name>
    <name type="common">Benguela hake</name>
    <name type="synonym">Merluccius cadenati</name>
    <dbReference type="NCBI Taxonomy" id="89951"/>
    <lineage>
        <taxon>Eukaryota</taxon>
        <taxon>Metazoa</taxon>
        <taxon>Chordata</taxon>
        <taxon>Craniata</taxon>
        <taxon>Vertebrata</taxon>
        <taxon>Euteleostomi</taxon>
        <taxon>Actinopterygii</taxon>
        <taxon>Neopterygii</taxon>
        <taxon>Teleostei</taxon>
        <taxon>Neoteleostei</taxon>
        <taxon>Acanthomorphata</taxon>
        <taxon>Zeiogadaria</taxon>
        <taxon>Gadariae</taxon>
        <taxon>Gadiformes</taxon>
        <taxon>Gadoidei</taxon>
        <taxon>Merlucciidae</taxon>
        <taxon>Merluccius</taxon>
    </lineage>
</organism>
<dbReference type="InterPro" id="IPR030490">
    <property type="entry name" value="TIMP_CS"/>
</dbReference>
<evidence type="ECO:0000256" key="3">
    <source>
        <dbReference type="ARBA" id="ARBA00013520"/>
    </source>
</evidence>
<keyword evidence="7 12" id="KW-0479">Metal-binding</keyword>
<evidence type="ECO:0000259" key="15">
    <source>
        <dbReference type="PROSITE" id="PS50189"/>
    </source>
</evidence>
<dbReference type="PANTHER" id="PTHR11844:SF24">
    <property type="entry name" value="METALLOPROTEINASE INHIBITOR 2"/>
    <property type="match status" value="1"/>
</dbReference>
<keyword evidence="4" id="KW-0964">Secreted</keyword>
<gene>
    <name evidence="16" type="primary">TIMP2</name>
    <name evidence="16" type="ORF">N1851_026056</name>
</gene>
<dbReference type="PROSITE" id="PS00288">
    <property type="entry name" value="TIMP"/>
    <property type="match status" value="1"/>
</dbReference>
<evidence type="ECO:0000256" key="1">
    <source>
        <dbReference type="ARBA" id="ARBA00004613"/>
    </source>
</evidence>
<evidence type="ECO:0000256" key="2">
    <source>
        <dbReference type="ARBA" id="ARBA00011027"/>
    </source>
</evidence>
<dbReference type="GO" id="GO:0046872">
    <property type="term" value="F:metal ion binding"/>
    <property type="evidence" value="ECO:0007669"/>
    <property type="project" value="UniProtKB-KW"/>
</dbReference>
<evidence type="ECO:0000313" key="17">
    <source>
        <dbReference type="Proteomes" id="UP001174136"/>
    </source>
</evidence>
<evidence type="ECO:0000256" key="13">
    <source>
        <dbReference type="PIRSR" id="PIRSR601820-3"/>
    </source>
</evidence>
<keyword evidence="14" id="KW-0732">Signal</keyword>
<dbReference type="GO" id="GO:0008191">
    <property type="term" value="F:metalloendopeptidase inhibitor activity"/>
    <property type="evidence" value="ECO:0007669"/>
    <property type="project" value="InterPro"/>
</dbReference>
<feature type="chain" id="PRO_5041290065" description="Metalloproteinase inhibitor 2" evidence="14">
    <location>
        <begin position="27"/>
        <end position="219"/>
    </location>
</feature>
<evidence type="ECO:0000256" key="9">
    <source>
        <dbReference type="ARBA" id="ARBA00023157"/>
    </source>
</evidence>
<evidence type="ECO:0000256" key="5">
    <source>
        <dbReference type="ARBA" id="ARBA00022608"/>
    </source>
</evidence>
<dbReference type="GO" id="GO:0005615">
    <property type="term" value="C:extracellular space"/>
    <property type="evidence" value="ECO:0007669"/>
    <property type="project" value="TreeGrafter"/>
</dbReference>
<evidence type="ECO:0000256" key="14">
    <source>
        <dbReference type="SAM" id="SignalP"/>
    </source>
</evidence>
<feature type="disulfide bond" evidence="13">
    <location>
        <begin position="39"/>
        <end position="152"/>
    </location>
</feature>
<dbReference type="Pfam" id="PF00965">
    <property type="entry name" value="TIMP"/>
    <property type="match status" value="1"/>
</dbReference>
<evidence type="ECO:0000256" key="11">
    <source>
        <dbReference type="ARBA" id="ARBA00030102"/>
    </source>
</evidence>
<evidence type="ECO:0000256" key="7">
    <source>
        <dbReference type="ARBA" id="ARBA00022723"/>
    </source>
</evidence>
<dbReference type="AlphaFoldDB" id="A0AA47MCN9"/>
<accession>A0AA47MCN9</accession>
<comment type="subcellular location">
    <subcellularLocation>
        <location evidence="1">Secreted</location>
    </subcellularLocation>
</comment>
<protein>
    <recommendedName>
        <fullName evidence="3">Metalloproteinase inhibitor 2</fullName>
    </recommendedName>
    <alternativeName>
        <fullName evidence="11">Tissue inhibitor of metalloproteinases 2</fullName>
    </alternativeName>
</protein>
<keyword evidence="6" id="KW-0646">Protease inhibitor</keyword>
<keyword evidence="9 13" id="KW-1015">Disulfide bond</keyword>
<evidence type="ECO:0000256" key="8">
    <source>
        <dbReference type="ARBA" id="ARBA00022833"/>
    </source>
</evidence>
<evidence type="ECO:0000256" key="4">
    <source>
        <dbReference type="ARBA" id="ARBA00022525"/>
    </source>
</evidence>
<keyword evidence="5" id="KW-0483">Metalloprotease inhibitor</keyword>
<dbReference type="Gene3D" id="2.40.50.120">
    <property type="match status" value="1"/>
</dbReference>
<dbReference type="InterPro" id="IPR001820">
    <property type="entry name" value="TIMP"/>
</dbReference>
<evidence type="ECO:0000256" key="12">
    <source>
        <dbReference type="PIRSR" id="PIRSR601820-1"/>
    </source>
</evidence>
<comment type="caution">
    <text evidence="16">The sequence shown here is derived from an EMBL/GenBank/DDBJ whole genome shotgun (WGS) entry which is preliminary data.</text>
</comment>
<comment type="similarity">
    <text evidence="2">Belongs to the protease inhibitor I35 (TIMP) family.</text>
</comment>
<dbReference type="PROSITE" id="PS50189">
    <property type="entry name" value="NTR"/>
    <property type="match status" value="1"/>
</dbReference>
<dbReference type="EMBL" id="JAOPHQ010004853">
    <property type="protein sequence ID" value="KAK0137724.1"/>
    <property type="molecule type" value="Genomic_DNA"/>
</dbReference>
<dbReference type="GO" id="GO:0051045">
    <property type="term" value="P:negative regulation of membrane protein ectodomain proteolysis"/>
    <property type="evidence" value="ECO:0007669"/>
    <property type="project" value="TreeGrafter"/>
</dbReference>
<dbReference type="SUPFAM" id="SSF50242">
    <property type="entry name" value="TIMP-like"/>
    <property type="match status" value="1"/>
</dbReference>
<dbReference type="GO" id="GO:0031012">
    <property type="term" value="C:extracellular matrix"/>
    <property type="evidence" value="ECO:0007669"/>
    <property type="project" value="TreeGrafter"/>
</dbReference>
<feature type="domain" description="NTR" evidence="15">
    <location>
        <begin position="27"/>
        <end position="152"/>
    </location>
</feature>
<keyword evidence="17" id="KW-1185">Reference proteome</keyword>
<dbReference type="InterPro" id="IPR027465">
    <property type="entry name" value="TIMP_C"/>
</dbReference>
<evidence type="ECO:0000256" key="10">
    <source>
        <dbReference type="ARBA" id="ARBA00023215"/>
    </source>
</evidence>
<feature type="disulfide bond" evidence="13">
    <location>
        <begin position="172"/>
        <end position="192"/>
    </location>
</feature>
<dbReference type="Gene3D" id="3.90.370.10">
    <property type="entry name" value="Tissue inhibitor of metalloproteinase-1. Chain B, domain 1"/>
    <property type="match status" value="1"/>
</dbReference>
<dbReference type="InterPro" id="IPR001134">
    <property type="entry name" value="Netrin_domain"/>
</dbReference>
<dbReference type="GO" id="GO:0009725">
    <property type="term" value="P:response to hormone"/>
    <property type="evidence" value="ECO:0007669"/>
    <property type="project" value="TreeGrafter"/>
</dbReference>
<evidence type="ECO:0000313" key="16">
    <source>
        <dbReference type="EMBL" id="KAK0137724.1"/>
    </source>
</evidence>
<dbReference type="InterPro" id="IPR008993">
    <property type="entry name" value="TIMP-like_OB-fold"/>
</dbReference>
<keyword evidence="10" id="KW-0481">Metalloenzyme inhibitor</keyword>
<dbReference type="SMART" id="SM00206">
    <property type="entry name" value="NTR"/>
    <property type="match status" value="1"/>
</dbReference>
<feature type="binding site" evidence="12">
    <location>
        <position position="27"/>
    </location>
    <ligand>
        <name>Zn(2+)</name>
        <dbReference type="ChEBI" id="CHEBI:29105"/>
        <note>ligand shared with metalloproteinase partner</note>
    </ligand>
</feature>
<feature type="disulfide bond" evidence="13">
    <location>
        <begin position="159"/>
        <end position="164"/>
    </location>
</feature>
<name>A0AA47MCN9_MERPO</name>
<keyword evidence="8 12" id="KW-0862">Zinc</keyword>
<reference evidence="16" key="1">
    <citation type="journal article" date="2023" name="Front. Mar. Sci.">
        <title>A new Merluccius polli reference genome to investigate the effects of global change in West African waters.</title>
        <authorList>
            <person name="Mateo J.L."/>
            <person name="Blanco-Fernandez C."/>
            <person name="Garcia-Vazquez E."/>
            <person name="Machado-Schiaffino G."/>
        </authorList>
    </citation>
    <scope>NUCLEOTIDE SEQUENCE</scope>
    <source>
        <strain evidence="16">C29</strain>
        <tissue evidence="16">Fin</tissue>
    </source>
</reference>
<proteinExistence type="inferred from homology"/>
<feature type="disulfide bond" evidence="13">
    <location>
        <begin position="27"/>
        <end position="98"/>
    </location>
</feature>
<evidence type="ECO:0000256" key="6">
    <source>
        <dbReference type="ARBA" id="ARBA00022690"/>
    </source>
</evidence>
<dbReference type="PANTHER" id="PTHR11844">
    <property type="entry name" value="METALLOPROTEASE INHIBITOR"/>
    <property type="match status" value="1"/>
</dbReference>
<sequence length="219" mass="24428">MTWIGSGCFVTLAILFIWRVADLAEACSCAPKHPQQAFCDSDVVIRAKVLAANKVDVGNDVYGNPTKLLKYDIELVTMFKGPSEKIDAIYTPPISALCGLNLEVEGQMEYLITGKVEKDGIVYVTLCDFIEPWQSMSAIQQANLNQIYEMGCDCKITHCMSIPCMLNSEKECLWTDFFVDNNNGTQAKSFSCIQRTDGSCAWYWGSSPPEKDFLDIEEP</sequence>
<dbReference type="Proteomes" id="UP001174136">
    <property type="component" value="Unassembled WGS sequence"/>
</dbReference>
<feature type="signal peptide" evidence="14">
    <location>
        <begin position="1"/>
        <end position="26"/>
    </location>
</feature>
<dbReference type="GO" id="GO:0034097">
    <property type="term" value="P:response to cytokine"/>
    <property type="evidence" value="ECO:0007669"/>
    <property type="project" value="TreeGrafter"/>
</dbReference>
<dbReference type="GO" id="GO:0002020">
    <property type="term" value="F:protease binding"/>
    <property type="evidence" value="ECO:0007669"/>
    <property type="project" value="TreeGrafter"/>
</dbReference>
<feature type="disulfide bond" evidence="13">
    <location>
        <begin position="154"/>
        <end position="200"/>
    </location>
</feature>